<dbReference type="EMBL" id="JAARRM010000001">
    <property type="protein sequence ID" value="MBC1520103.1"/>
    <property type="molecule type" value="Genomic_DNA"/>
</dbReference>
<dbReference type="Pfam" id="PF12728">
    <property type="entry name" value="HTH_17"/>
    <property type="match status" value="1"/>
</dbReference>
<dbReference type="RefSeq" id="WP_185371714.1">
    <property type="nucleotide sequence ID" value="NZ_JAARRM010000001.1"/>
</dbReference>
<dbReference type="Proteomes" id="UP000559885">
    <property type="component" value="Unassembled WGS sequence"/>
</dbReference>
<proteinExistence type="predicted"/>
<dbReference type="InterPro" id="IPR041657">
    <property type="entry name" value="HTH_17"/>
</dbReference>
<reference evidence="2 3" key="1">
    <citation type="submission" date="2020-03" db="EMBL/GenBank/DDBJ databases">
        <title>Soil Listeria distribution.</title>
        <authorList>
            <person name="Liao J."/>
            <person name="Wiedmann M."/>
        </authorList>
    </citation>
    <scope>NUCLEOTIDE SEQUENCE [LARGE SCALE GENOMIC DNA]</scope>
    <source>
        <strain evidence="2 3">FSL L7-1507</strain>
    </source>
</reference>
<evidence type="ECO:0000259" key="1">
    <source>
        <dbReference type="Pfam" id="PF12728"/>
    </source>
</evidence>
<accession>A0A841ZJ69</accession>
<protein>
    <submittedName>
        <fullName evidence="2">Helix-turn-helix domain-containing protein</fullName>
    </submittedName>
</protein>
<feature type="domain" description="Helix-turn-helix" evidence="1">
    <location>
        <begin position="19"/>
        <end position="67"/>
    </location>
</feature>
<gene>
    <name evidence="2" type="ORF">HB912_00400</name>
</gene>
<sequence length="79" mass="9722">MDLDEAAREKIEFLNNFFVSTKEAIDILQISRQNFYSLVNRNKIHRIKKEGVVLYLRDEILERKNEQIKLRQKYRPYEY</sequence>
<evidence type="ECO:0000313" key="2">
    <source>
        <dbReference type="EMBL" id="MBC1520103.1"/>
    </source>
</evidence>
<evidence type="ECO:0000313" key="3">
    <source>
        <dbReference type="Proteomes" id="UP000559885"/>
    </source>
</evidence>
<name>A0A841ZJ69_9LIST</name>
<comment type="caution">
    <text evidence="2">The sequence shown here is derived from an EMBL/GenBank/DDBJ whole genome shotgun (WGS) entry which is preliminary data.</text>
</comment>
<dbReference type="AlphaFoldDB" id="A0A841ZJ69"/>
<organism evidence="2 3">
    <name type="scientific">Listeria aquatica</name>
    <dbReference type="NCBI Taxonomy" id="1494960"/>
    <lineage>
        <taxon>Bacteria</taxon>
        <taxon>Bacillati</taxon>
        <taxon>Bacillota</taxon>
        <taxon>Bacilli</taxon>
        <taxon>Bacillales</taxon>
        <taxon>Listeriaceae</taxon>
        <taxon>Listeria</taxon>
    </lineage>
</organism>